<gene>
    <name evidence="4" type="ORF">HPP92_008925</name>
</gene>
<dbReference type="OrthoDB" id="657766at2759"/>
<reference evidence="4 5" key="1">
    <citation type="journal article" date="2020" name="Nat. Food">
        <title>A phased Vanilla planifolia genome enables genetic improvement of flavour and production.</title>
        <authorList>
            <person name="Hasing T."/>
            <person name="Tang H."/>
            <person name="Brym M."/>
            <person name="Khazi F."/>
            <person name="Huang T."/>
            <person name="Chambers A.H."/>
        </authorList>
    </citation>
    <scope>NUCLEOTIDE SEQUENCE [LARGE SCALE GENOMIC DNA]</scope>
    <source>
        <tissue evidence="4">Leaf</tissue>
    </source>
</reference>
<keyword evidence="3" id="KW-0732">Signal</keyword>
<accession>A0A835R792</accession>
<feature type="transmembrane region" description="Helical" evidence="2">
    <location>
        <begin position="693"/>
        <end position="710"/>
    </location>
</feature>
<organism evidence="4 5">
    <name type="scientific">Vanilla planifolia</name>
    <name type="common">Vanilla</name>
    <dbReference type="NCBI Taxonomy" id="51239"/>
    <lineage>
        <taxon>Eukaryota</taxon>
        <taxon>Viridiplantae</taxon>
        <taxon>Streptophyta</taxon>
        <taxon>Embryophyta</taxon>
        <taxon>Tracheophyta</taxon>
        <taxon>Spermatophyta</taxon>
        <taxon>Magnoliopsida</taxon>
        <taxon>Liliopsida</taxon>
        <taxon>Asparagales</taxon>
        <taxon>Orchidaceae</taxon>
        <taxon>Vanilloideae</taxon>
        <taxon>Vanilleae</taxon>
        <taxon>Vanilla</taxon>
    </lineage>
</organism>
<keyword evidence="2" id="KW-0472">Membrane</keyword>
<dbReference type="PANTHER" id="PTHR36810:SF1">
    <property type="entry name" value="OS05G0232200 PROTEIN"/>
    <property type="match status" value="1"/>
</dbReference>
<dbReference type="AlphaFoldDB" id="A0A835R792"/>
<evidence type="ECO:0000313" key="4">
    <source>
        <dbReference type="EMBL" id="KAG0486830.1"/>
    </source>
</evidence>
<feature type="chain" id="PRO_5032607189" evidence="3">
    <location>
        <begin position="21"/>
        <end position="711"/>
    </location>
</feature>
<evidence type="ECO:0000256" key="1">
    <source>
        <dbReference type="SAM" id="MobiDB-lite"/>
    </source>
</evidence>
<keyword evidence="2" id="KW-0812">Transmembrane</keyword>
<dbReference type="PANTHER" id="PTHR36810">
    <property type="entry name" value="BNACNNG47150D PROTEIN"/>
    <property type="match status" value="1"/>
</dbReference>
<comment type="caution">
    <text evidence="4">The sequence shown here is derived from an EMBL/GenBank/DDBJ whole genome shotgun (WGS) entry which is preliminary data.</text>
</comment>
<feature type="compositionally biased region" description="Basic and acidic residues" evidence="1">
    <location>
        <begin position="287"/>
        <end position="304"/>
    </location>
</feature>
<sequence length="711" mass="78655">MPGTILVSVLGLMDLPSCLPLSCLTLKVAIGKTEYQAVGGELSFPVVSLRENLIIVILDAEGKEILRTEFRTLLLLEQGHWDSFFPLKNGGSVHMKLQFLLGDGDRKRIREVRDAALKKRLVQNASTKILRPFFDNKIEDSITRTVAEVKGMVLDRSDPTDPDVRSFDQRANLRRTNLVTGVSPNSAVADGSHLKFPQALSKSFSAGMLLEMGSKESKKHVDSHFVQKNKETQNSVSTTSSDALESKKQLEILKNDKMIEKVDSCTKDTLPDTPYSVASNRSIATEDVPKMNDNSKESKKHVDSHFVRKNKEAQNSVSTTCSDALESKKQLEILKNDKMKEKVDSCTKDTLPDTPYSVASNRSIATEDVPKMNDNSKESKKHVDSHFVKKNKEAQNSVITTSSDTFEMKNDKVIQKVDSCTKDTLPDTPNSKASNRSMATEDVLKMSDTKEFTGLNTSIAAGSERKRFEFVLDERSSSTMPTLKNYEAVEGKLNFNPMYKGGGNQDTDATFEAFQEMPSSSSGKLESICEHNGKGKRQQKEIFDESKRIEDPNNMPIHQKETSIVIARKVCDETVLSGLSMDIVPASSYGKASAWIFGYSSLCPVGILGLWIPRHLCITTGSKILKDFVDSCAVTSVATSIESSLIIEANTQQNKHSDICIKTKEVKLLRSPRNSYMENFLDSLKSTRGMIEQGGWIVVVIVACGLLLIGG</sequence>
<feature type="signal peptide" evidence="3">
    <location>
        <begin position="1"/>
        <end position="20"/>
    </location>
</feature>
<evidence type="ECO:0000256" key="2">
    <source>
        <dbReference type="SAM" id="Phobius"/>
    </source>
</evidence>
<evidence type="ECO:0000256" key="3">
    <source>
        <dbReference type="SAM" id="SignalP"/>
    </source>
</evidence>
<proteinExistence type="predicted"/>
<dbReference type="EMBL" id="JADCNM010000004">
    <property type="protein sequence ID" value="KAG0486830.1"/>
    <property type="molecule type" value="Genomic_DNA"/>
</dbReference>
<feature type="region of interest" description="Disordered" evidence="1">
    <location>
        <begin position="272"/>
        <end position="304"/>
    </location>
</feature>
<protein>
    <submittedName>
        <fullName evidence="4">Uncharacterized protein</fullName>
    </submittedName>
</protein>
<name>A0A835R792_VANPL</name>
<keyword evidence="2" id="KW-1133">Transmembrane helix</keyword>
<dbReference type="Proteomes" id="UP000639772">
    <property type="component" value="Unassembled WGS sequence"/>
</dbReference>
<evidence type="ECO:0000313" key="5">
    <source>
        <dbReference type="Proteomes" id="UP000639772"/>
    </source>
</evidence>